<evidence type="ECO:0000313" key="1">
    <source>
        <dbReference type="EMBL" id="KKT19461.1"/>
    </source>
</evidence>
<sequence>MEKTRYPISKVEESKSDKFEQAPNVPIIDIIRHGETERKQNQAGFHEASILDTSSPDFKLDSEHLDLDDEGIASIEESASQLTDLIDIEKEAVMIVSSPAWRTHSSSLVLERILREKGVTILNDERKPKFFKAINQHSSFFERTLKRDFGDTEKTRKVIRDYIEKGWREGFKSALDILGIKKEDVDKRMNETENSDFQRFLRHMNNIYSWLSPKSLERLKKEKKSRIRIVVLAHEETTCLFIRETMPEGTLTQEKGQILEIVPQSKLLAGQEVVTNVKLYPKKDRSSEEKGQVKRGFKVG</sequence>
<dbReference type="Gene3D" id="3.40.50.1240">
    <property type="entry name" value="Phosphoglycerate mutase-like"/>
    <property type="match status" value="1"/>
</dbReference>
<name>A0A0G1FAT5_9BACT</name>
<dbReference type="STRING" id="1618747.UW02_C0009G0014"/>
<dbReference type="InterPro" id="IPR029033">
    <property type="entry name" value="His_PPase_superfam"/>
</dbReference>
<dbReference type="EMBL" id="LCGS01000009">
    <property type="protein sequence ID" value="KKT19461.1"/>
    <property type="molecule type" value="Genomic_DNA"/>
</dbReference>
<organism evidence="1 2">
    <name type="scientific">Candidatus Nomurabacteria bacterium GW2011_GWB1_43_7</name>
    <dbReference type="NCBI Taxonomy" id="1618747"/>
    <lineage>
        <taxon>Bacteria</taxon>
        <taxon>Candidatus Nomuraibacteriota</taxon>
    </lineage>
</organism>
<protein>
    <recommendedName>
        <fullName evidence="3">Phosphoglycerate mutase</fullName>
    </recommendedName>
</protein>
<evidence type="ECO:0008006" key="3">
    <source>
        <dbReference type="Google" id="ProtNLM"/>
    </source>
</evidence>
<dbReference type="AlphaFoldDB" id="A0A0G1FAT5"/>
<evidence type="ECO:0000313" key="2">
    <source>
        <dbReference type="Proteomes" id="UP000034751"/>
    </source>
</evidence>
<proteinExistence type="predicted"/>
<accession>A0A0G1FAT5</accession>
<reference evidence="1 2" key="1">
    <citation type="journal article" date="2015" name="Nature">
        <title>rRNA introns, odd ribosomes, and small enigmatic genomes across a large radiation of phyla.</title>
        <authorList>
            <person name="Brown C.T."/>
            <person name="Hug L.A."/>
            <person name="Thomas B.C."/>
            <person name="Sharon I."/>
            <person name="Castelle C.J."/>
            <person name="Singh A."/>
            <person name="Wilkins M.J."/>
            <person name="Williams K.H."/>
            <person name="Banfield J.F."/>
        </authorList>
    </citation>
    <scope>NUCLEOTIDE SEQUENCE [LARGE SCALE GENOMIC DNA]</scope>
</reference>
<dbReference type="Proteomes" id="UP000034751">
    <property type="component" value="Unassembled WGS sequence"/>
</dbReference>
<comment type="caution">
    <text evidence="1">The sequence shown here is derived from an EMBL/GenBank/DDBJ whole genome shotgun (WGS) entry which is preliminary data.</text>
</comment>
<gene>
    <name evidence="1" type="ORF">UW02_C0009G0014</name>
</gene>